<organism evidence="1 2">
    <name type="scientific">Paraburkholderia xenovorans (strain LB400)</name>
    <dbReference type="NCBI Taxonomy" id="266265"/>
    <lineage>
        <taxon>Bacteria</taxon>
        <taxon>Pseudomonadati</taxon>
        <taxon>Pseudomonadota</taxon>
        <taxon>Betaproteobacteria</taxon>
        <taxon>Burkholderiales</taxon>
        <taxon>Burkholderiaceae</taxon>
        <taxon>Paraburkholderia</taxon>
    </lineage>
</organism>
<dbReference type="AlphaFoldDB" id="Q13NY0"/>
<dbReference type="KEGG" id="bxe:Bxe_B1757"/>
<reference evidence="1 2" key="1">
    <citation type="journal article" date="2006" name="Proc. Natl. Acad. Sci. U.S.A.">
        <title>Burkholderia xenovorans LB400 harbors a multi-replicon, 9.73-Mbp genome shaped for versatility.</title>
        <authorList>
            <person name="Chain P.S."/>
            <person name="Denef V.J."/>
            <person name="Konstantinidis K.T."/>
            <person name="Vergez L.M."/>
            <person name="Agullo L."/>
            <person name="Reyes V.L."/>
            <person name="Hauser L."/>
            <person name="Cordova M."/>
            <person name="Gomez L."/>
            <person name="Gonzalez M."/>
            <person name="Land M."/>
            <person name="Lao V."/>
            <person name="Larimer F."/>
            <person name="LiPuma J.J."/>
            <person name="Mahenthiralingam E."/>
            <person name="Malfatti S.A."/>
            <person name="Marx C.J."/>
            <person name="Parnell J.J."/>
            <person name="Ramette A."/>
            <person name="Richardson P."/>
            <person name="Seeger M."/>
            <person name="Smith D."/>
            <person name="Spilker T."/>
            <person name="Sul W.J."/>
            <person name="Tsoi T.V."/>
            <person name="Ulrich L.E."/>
            <person name="Zhulin I.B."/>
            <person name="Tiedje J.M."/>
        </authorList>
    </citation>
    <scope>NUCLEOTIDE SEQUENCE [LARGE SCALE GENOMIC DNA]</scope>
    <source>
        <strain evidence="1 2">LB400</strain>
    </source>
</reference>
<keyword evidence="2" id="KW-1185">Reference proteome</keyword>
<evidence type="ECO:0000313" key="2">
    <source>
        <dbReference type="Proteomes" id="UP000001817"/>
    </source>
</evidence>
<sequence length="131" mass="15443">MQTILRTSSCAIEASCMSYRTVCFFRSRESFLLTLCLLRRERAQGLIAQISVQSEISQQPNPREYRTDRPTRTVTLQKTIRMPIYWPRSSHGPNRRIPEPWQRISRQRLARVLPAMRNWRNALKSVAAWLP</sequence>
<name>Q13NY0_PARXL</name>
<protein>
    <submittedName>
        <fullName evidence="1">Uncharacterized protein</fullName>
    </submittedName>
</protein>
<proteinExistence type="predicted"/>
<dbReference type="Proteomes" id="UP000001817">
    <property type="component" value="Chromosome 2"/>
</dbReference>
<accession>Q13NY0</accession>
<dbReference type="EMBL" id="CP000271">
    <property type="protein sequence ID" value="ABE34209.1"/>
    <property type="molecule type" value="Genomic_DNA"/>
</dbReference>
<gene>
    <name evidence="1" type="ORF">Bxe_B1757</name>
</gene>
<dbReference type="STRING" id="266265.Bxe_B1757"/>
<evidence type="ECO:0000313" key="1">
    <source>
        <dbReference type="EMBL" id="ABE34209.1"/>
    </source>
</evidence>